<organism evidence="8 9">
    <name type="scientific">Fluviispira multicolorata</name>
    <dbReference type="NCBI Taxonomy" id="2654512"/>
    <lineage>
        <taxon>Bacteria</taxon>
        <taxon>Pseudomonadati</taxon>
        <taxon>Bdellovibrionota</taxon>
        <taxon>Oligoflexia</taxon>
        <taxon>Silvanigrellales</taxon>
        <taxon>Silvanigrellaceae</taxon>
        <taxon>Fluviispira</taxon>
    </lineage>
</organism>
<dbReference type="GO" id="GO:0008831">
    <property type="term" value="F:dTDP-4-dehydrorhamnose reductase activity"/>
    <property type="evidence" value="ECO:0007669"/>
    <property type="project" value="UniProtKB-EC"/>
</dbReference>
<dbReference type="GO" id="GO:0019305">
    <property type="term" value="P:dTDP-rhamnose biosynthetic process"/>
    <property type="evidence" value="ECO:0007669"/>
    <property type="project" value="UniProtKB-UniPathway"/>
</dbReference>
<comment type="caution">
    <text evidence="8">The sequence shown here is derived from an EMBL/GenBank/DDBJ whole genome shotgun (WGS) entry which is preliminary data.</text>
</comment>
<evidence type="ECO:0000313" key="8">
    <source>
        <dbReference type="EMBL" id="KAB8028020.1"/>
    </source>
</evidence>
<dbReference type="PANTHER" id="PTHR10491:SF4">
    <property type="entry name" value="METHIONINE ADENOSYLTRANSFERASE 2 SUBUNIT BETA"/>
    <property type="match status" value="1"/>
</dbReference>
<dbReference type="InterPro" id="IPR029903">
    <property type="entry name" value="RmlD-like-bd"/>
</dbReference>
<keyword evidence="6" id="KW-0560">Oxidoreductase</keyword>
<comment type="similarity">
    <text evidence="2 6">Belongs to the dTDP-4-dehydrorhamnose reductase family.</text>
</comment>
<evidence type="ECO:0000256" key="2">
    <source>
        <dbReference type="ARBA" id="ARBA00010944"/>
    </source>
</evidence>
<comment type="pathway">
    <text evidence="1 6">Carbohydrate biosynthesis; dTDP-L-rhamnose biosynthesis.</text>
</comment>
<dbReference type="UniPathway" id="UPA00124"/>
<dbReference type="InterPro" id="IPR005913">
    <property type="entry name" value="dTDP_dehydrorham_reduct"/>
</dbReference>
<name>A0A833JAZ5_9BACT</name>
<evidence type="ECO:0000256" key="5">
    <source>
        <dbReference type="ARBA" id="ARBA00048200"/>
    </source>
</evidence>
<dbReference type="GO" id="GO:0006556">
    <property type="term" value="P:S-adenosylmethionine biosynthetic process"/>
    <property type="evidence" value="ECO:0007669"/>
    <property type="project" value="TreeGrafter"/>
</dbReference>
<evidence type="ECO:0000259" key="7">
    <source>
        <dbReference type="Pfam" id="PF04321"/>
    </source>
</evidence>
<sequence>MLKRYSFIVKTEPKESQSGKILLIGSTGLVGSNLISLFNSEEIIHVSRHHKNWLNSNNIFQLQNDVFLTPEKLFTYANYTSCVIFLAFPTDLDELEKLNDEKQNIFVNSFYHFVNFFSNHQVPILFASTDAVLWGVNPLLRSPNTPPVNPLNVYAKLKIRCEEIILNNAGNDSIIIRITPIGFHPFEPSHGFLGKMCSLIRNQNIEGYSNNEITPISVNQLVKWIYDWAKTLRKKQVYLDKIYHLCSQDSISKYELLLTVLKNYKKEKELIKTQMKTNTLAKRAINQCLIPTINDNTPFFKTKEVIENILIQAYNIKYYRNNFSK</sequence>
<dbReference type="Gene3D" id="3.90.25.10">
    <property type="entry name" value="UDP-galactose 4-epimerase, domain 1"/>
    <property type="match status" value="1"/>
</dbReference>
<dbReference type="EC" id="1.1.1.133" evidence="3 6"/>
<comment type="function">
    <text evidence="6">Catalyzes the reduction of dTDP-6-deoxy-L-lyxo-4-hexulose to yield dTDP-L-rhamnose.</text>
</comment>
<keyword evidence="9" id="KW-1185">Reference proteome</keyword>
<keyword evidence="6" id="KW-0521">NADP</keyword>
<dbReference type="InterPro" id="IPR036291">
    <property type="entry name" value="NAD(P)-bd_dom_sf"/>
</dbReference>
<dbReference type="SUPFAM" id="SSF51735">
    <property type="entry name" value="NAD(P)-binding Rossmann-fold domains"/>
    <property type="match status" value="1"/>
</dbReference>
<evidence type="ECO:0000256" key="1">
    <source>
        <dbReference type="ARBA" id="ARBA00004781"/>
    </source>
</evidence>
<evidence type="ECO:0000256" key="6">
    <source>
        <dbReference type="RuleBase" id="RU364082"/>
    </source>
</evidence>
<dbReference type="GO" id="GO:0048269">
    <property type="term" value="C:methionine adenosyltransferase complex"/>
    <property type="evidence" value="ECO:0007669"/>
    <property type="project" value="TreeGrafter"/>
</dbReference>
<dbReference type="AlphaFoldDB" id="A0A833JAZ5"/>
<dbReference type="EMBL" id="WFLN01000010">
    <property type="protein sequence ID" value="KAB8028020.1"/>
    <property type="molecule type" value="Genomic_DNA"/>
</dbReference>
<accession>A0A833JAZ5</accession>
<evidence type="ECO:0000313" key="9">
    <source>
        <dbReference type="Proteomes" id="UP000442694"/>
    </source>
</evidence>
<reference evidence="8 9" key="1">
    <citation type="submission" date="2019-10" db="EMBL/GenBank/DDBJ databases">
        <title>New genus of Silvanigrellaceae.</title>
        <authorList>
            <person name="Pitt A."/>
            <person name="Hahn M.W."/>
        </authorList>
    </citation>
    <scope>NUCLEOTIDE SEQUENCE [LARGE SCALE GENOMIC DNA]</scope>
    <source>
        <strain evidence="8 9">33A1-SZDP</strain>
    </source>
</reference>
<gene>
    <name evidence="8" type="ORF">GCL57_13280</name>
</gene>
<evidence type="ECO:0000256" key="4">
    <source>
        <dbReference type="ARBA" id="ARBA00017099"/>
    </source>
</evidence>
<dbReference type="RefSeq" id="WP_152213842.1">
    <property type="nucleotide sequence ID" value="NZ_WFLN01000010.1"/>
</dbReference>
<comment type="catalytic activity">
    <reaction evidence="5">
        <text>dTDP-beta-L-rhamnose + NADP(+) = dTDP-4-dehydro-beta-L-rhamnose + NADPH + H(+)</text>
        <dbReference type="Rhea" id="RHEA:21796"/>
        <dbReference type="ChEBI" id="CHEBI:15378"/>
        <dbReference type="ChEBI" id="CHEBI:57510"/>
        <dbReference type="ChEBI" id="CHEBI:57783"/>
        <dbReference type="ChEBI" id="CHEBI:58349"/>
        <dbReference type="ChEBI" id="CHEBI:62830"/>
        <dbReference type="EC" id="1.1.1.133"/>
    </reaction>
</comment>
<dbReference type="GO" id="GO:0048270">
    <property type="term" value="F:methionine adenosyltransferase regulator activity"/>
    <property type="evidence" value="ECO:0007669"/>
    <property type="project" value="TreeGrafter"/>
</dbReference>
<feature type="domain" description="RmlD-like substrate binding" evidence="7">
    <location>
        <begin position="20"/>
        <end position="283"/>
    </location>
</feature>
<evidence type="ECO:0000256" key="3">
    <source>
        <dbReference type="ARBA" id="ARBA00012929"/>
    </source>
</evidence>
<dbReference type="PANTHER" id="PTHR10491">
    <property type="entry name" value="DTDP-4-DEHYDRORHAMNOSE REDUCTASE"/>
    <property type="match status" value="1"/>
</dbReference>
<protein>
    <recommendedName>
        <fullName evidence="4 6">dTDP-4-dehydrorhamnose reductase</fullName>
        <ecNumber evidence="3 6">1.1.1.133</ecNumber>
    </recommendedName>
</protein>
<dbReference type="Gene3D" id="3.40.50.720">
    <property type="entry name" value="NAD(P)-binding Rossmann-like Domain"/>
    <property type="match status" value="1"/>
</dbReference>
<dbReference type="Pfam" id="PF04321">
    <property type="entry name" value="RmlD_sub_bind"/>
    <property type="match status" value="1"/>
</dbReference>
<dbReference type="Proteomes" id="UP000442694">
    <property type="component" value="Unassembled WGS sequence"/>
</dbReference>
<proteinExistence type="inferred from homology"/>